<gene>
    <name evidence="1" type="ORF">CEW83_16225</name>
</gene>
<accession>A0A2U8GSA4</accession>
<organism evidence="1 2">
    <name type="scientific">Parazoarcus communis</name>
    <dbReference type="NCBI Taxonomy" id="41977"/>
    <lineage>
        <taxon>Bacteria</taxon>
        <taxon>Pseudomonadati</taxon>
        <taxon>Pseudomonadota</taxon>
        <taxon>Betaproteobacteria</taxon>
        <taxon>Rhodocyclales</taxon>
        <taxon>Zoogloeaceae</taxon>
        <taxon>Parazoarcus</taxon>
    </lineage>
</organism>
<keyword evidence="2" id="KW-1185">Reference proteome</keyword>
<protein>
    <submittedName>
        <fullName evidence="1">Uncharacterized protein</fullName>
    </submittedName>
</protein>
<evidence type="ECO:0000313" key="2">
    <source>
        <dbReference type="Proteomes" id="UP000244930"/>
    </source>
</evidence>
<reference evidence="1 2" key="1">
    <citation type="submission" date="2017-06" db="EMBL/GenBank/DDBJ databases">
        <title>Azoarcus.</title>
        <authorList>
            <person name="Woo J.-H."/>
            <person name="Kim H.-S."/>
        </authorList>
    </citation>
    <scope>NUCLEOTIDE SEQUENCE [LARGE SCALE GENOMIC DNA]</scope>
    <source>
        <strain evidence="1 2">TSPY31</strain>
    </source>
</reference>
<evidence type="ECO:0000313" key="1">
    <source>
        <dbReference type="EMBL" id="AWI76569.1"/>
    </source>
</evidence>
<sequence>MENIVPALAEKTTQIELKDAKPKGLSMTQLGVPVLESTVVKKGKLQEFFQFLDDGTVGRRFQNIRVTGIKTSEGGVEAAKIFVQFEVFGDDNVPLAGNSGFGSALLGGGDTLTELPANTVFMPYASAWFENQFVYDVPTEVFDRADHFAFAANADQVRTL</sequence>
<dbReference type="KEGG" id="acom:CEW83_16225"/>
<dbReference type="Proteomes" id="UP000244930">
    <property type="component" value="Chromosome"/>
</dbReference>
<proteinExistence type="predicted"/>
<dbReference type="AlphaFoldDB" id="A0A2U8GSA4"/>
<dbReference type="EMBL" id="CP022187">
    <property type="protein sequence ID" value="AWI76569.1"/>
    <property type="molecule type" value="Genomic_DNA"/>
</dbReference>
<name>A0A2U8GSA4_9RHOO</name>